<keyword evidence="2" id="KW-1185">Reference proteome</keyword>
<comment type="caution">
    <text evidence="1">The sequence shown here is derived from an EMBL/GenBank/DDBJ whole genome shotgun (WGS) entry which is preliminary data.</text>
</comment>
<name>A0A9P6NEL6_9BASI</name>
<organism evidence="1 2">
    <name type="scientific">Cronartium quercuum f. sp. fusiforme G11</name>
    <dbReference type="NCBI Taxonomy" id="708437"/>
    <lineage>
        <taxon>Eukaryota</taxon>
        <taxon>Fungi</taxon>
        <taxon>Dikarya</taxon>
        <taxon>Basidiomycota</taxon>
        <taxon>Pucciniomycotina</taxon>
        <taxon>Pucciniomycetes</taxon>
        <taxon>Pucciniales</taxon>
        <taxon>Coleosporiaceae</taxon>
        <taxon>Cronartium</taxon>
    </lineage>
</organism>
<gene>
    <name evidence="1" type="ORF">CROQUDRAFT_45837</name>
</gene>
<dbReference type="EMBL" id="MU167277">
    <property type="protein sequence ID" value="KAG0145391.1"/>
    <property type="molecule type" value="Genomic_DNA"/>
</dbReference>
<evidence type="ECO:0000313" key="1">
    <source>
        <dbReference type="EMBL" id="KAG0145391.1"/>
    </source>
</evidence>
<dbReference type="Proteomes" id="UP000886653">
    <property type="component" value="Unassembled WGS sequence"/>
</dbReference>
<dbReference type="OrthoDB" id="2246127at2759"/>
<proteinExistence type="predicted"/>
<dbReference type="AlphaFoldDB" id="A0A9P6NEL6"/>
<sequence length="81" mass="9203">MEIRNVPLTLYSNDKSGNMSKKFHRHMCIYCTLSGLPPKLTDQEFNVHLLARSNIASALELADKIIDDIKCVWCGVSYLCQ</sequence>
<accession>A0A9P6NEL6</accession>
<dbReference type="PANTHER" id="PTHR31912:SF34">
    <property type="entry name" value="NOTOCHORD-RELATED PROTEIN"/>
    <property type="match status" value="1"/>
</dbReference>
<protein>
    <submittedName>
        <fullName evidence="1">Uncharacterized protein</fullName>
    </submittedName>
</protein>
<dbReference type="PANTHER" id="PTHR31912">
    <property type="entry name" value="IP13529P"/>
    <property type="match status" value="1"/>
</dbReference>
<evidence type="ECO:0000313" key="2">
    <source>
        <dbReference type="Proteomes" id="UP000886653"/>
    </source>
</evidence>
<reference evidence="1" key="1">
    <citation type="submission" date="2013-11" db="EMBL/GenBank/DDBJ databases">
        <title>Genome sequence of the fusiform rust pathogen reveals effectors for host alternation and coevolution with pine.</title>
        <authorList>
            <consortium name="DOE Joint Genome Institute"/>
            <person name="Smith K."/>
            <person name="Pendleton A."/>
            <person name="Kubisiak T."/>
            <person name="Anderson C."/>
            <person name="Salamov A."/>
            <person name="Aerts A."/>
            <person name="Riley R."/>
            <person name="Clum A."/>
            <person name="Lindquist E."/>
            <person name="Ence D."/>
            <person name="Campbell M."/>
            <person name="Kronenberg Z."/>
            <person name="Feau N."/>
            <person name="Dhillon B."/>
            <person name="Hamelin R."/>
            <person name="Burleigh J."/>
            <person name="Smith J."/>
            <person name="Yandell M."/>
            <person name="Nelson C."/>
            <person name="Grigoriev I."/>
            <person name="Davis J."/>
        </authorList>
    </citation>
    <scope>NUCLEOTIDE SEQUENCE</scope>
    <source>
        <strain evidence="1">G11</strain>
    </source>
</reference>